<sequence>MSSMQNKKLRFWLSLSILILIIMGILILCFEPNASNPDIQFQSPSLKHIFGTDQFGRDVFLRSVQGFFSVFFLAAAIFALSFMIALYAGSVLAYYGGLADEAFFHISNFLLCFPVMIALVILAAVFGAKTQTMVITVIIMSSFSLIRLIRAEIMVFKNNDFILNLKILGASDNRIIFYHLIPQSFKLMLPQTGMLLGHIILSISAYSFLGFGVKPPHADIGLIMQESIRYMNIAPWTVLCPGLLQFAVILCFTQLSEAFRTAGEKRRAKHLVL</sequence>
<keyword evidence="2 7" id="KW-0813">Transport</keyword>
<keyword evidence="3" id="KW-1003">Cell membrane</keyword>
<dbReference type="HOGENOM" id="CLU_028518_5_4_12"/>
<dbReference type="InterPro" id="IPR050366">
    <property type="entry name" value="BP-dependent_transpt_permease"/>
</dbReference>
<evidence type="ECO:0000256" key="1">
    <source>
        <dbReference type="ARBA" id="ARBA00004651"/>
    </source>
</evidence>
<feature type="transmembrane region" description="Helical" evidence="7">
    <location>
        <begin position="12"/>
        <end position="30"/>
    </location>
</feature>
<evidence type="ECO:0000256" key="5">
    <source>
        <dbReference type="ARBA" id="ARBA00022989"/>
    </source>
</evidence>
<feature type="transmembrane region" description="Helical" evidence="7">
    <location>
        <begin position="195"/>
        <end position="213"/>
    </location>
</feature>
<dbReference type="PROSITE" id="PS50928">
    <property type="entry name" value="ABC_TM1"/>
    <property type="match status" value="1"/>
</dbReference>
<comment type="similarity">
    <text evidence="7">Belongs to the binding-protein-dependent transport system permease family.</text>
</comment>
<feature type="transmembrane region" description="Helical" evidence="7">
    <location>
        <begin position="102"/>
        <end position="126"/>
    </location>
</feature>
<evidence type="ECO:0000256" key="2">
    <source>
        <dbReference type="ARBA" id="ARBA00022448"/>
    </source>
</evidence>
<dbReference type="EMBL" id="AGDV01000021">
    <property type="protein sequence ID" value="EMB30783.1"/>
    <property type="molecule type" value="Genomic_DNA"/>
</dbReference>
<comment type="caution">
    <text evidence="9">The sequence shown here is derived from an EMBL/GenBank/DDBJ whole genome shotgun (WGS) entry which is preliminary data.</text>
</comment>
<keyword evidence="4 7" id="KW-0812">Transmembrane</keyword>
<reference evidence="9" key="1">
    <citation type="submission" date="2012-01" db="EMBL/GenBank/DDBJ databases">
        <title>The Genome Sequence of Treponema denticola H-22.</title>
        <authorList>
            <consortium name="The Broad Institute Genome Sequencing Platform"/>
            <person name="Earl A."/>
            <person name="Ward D."/>
            <person name="Feldgarden M."/>
            <person name="Gevers D."/>
            <person name="Blanton J.M."/>
            <person name="Fenno C.J."/>
            <person name="Baranova O.V."/>
            <person name="Mathney J."/>
            <person name="Dewhirst F.E."/>
            <person name="Izard J."/>
            <person name="Young S.K."/>
            <person name="Zeng Q."/>
            <person name="Gargeya S."/>
            <person name="Fitzgerald M."/>
            <person name="Haas B."/>
            <person name="Abouelleil A."/>
            <person name="Alvarado L."/>
            <person name="Arachchi H.M."/>
            <person name="Berlin A."/>
            <person name="Chapman S.B."/>
            <person name="Gearin G."/>
            <person name="Goldberg J."/>
            <person name="Griggs A."/>
            <person name="Gujja S."/>
            <person name="Hansen M."/>
            <person name="Heiman D."/>
            <person name="Howarth C."/>
            <person name="Larimer J."/>
            <person name="Lui A."/>
            <person name="MacDonald P.J.P."/>
            <person name="McCowen C."/>
            <person name="Montmayeur A."/>
            <person name="Murphy C."/>
            <person name="Neiman D."/>
            <person name="Pearson M."/>
            <person name="Priest M."/>
            <person name="Roberts A."/>
            <person name="Saif S."/>
            <person name="Shea T."/>
            <person name="Sisk P."/>
            <person name="Stolte C."/>
            <person name="Sykes S."/>
            <person name="Wortman J."/>
            <person name="Nusbaum C."/>
            <person name="Birren B."/>
        </authorList>
    </citation>
    <scope>NUCLEOTIDE SEQUENCE [LARGE SCALE GENOMIC DNA]</scope>
    <source>
        <strain evidence="9">H-22</strain>
    </source>
</reference>
<dbReference type="GO" id="GO:0055085">
    <property type="term" value="P:transmembrane transport"/>
    <property type="evidence" value="ECO:0007669"/>
    <property type="project" value="InterPro"/>
</dbReference>
<gene>
    <name evidence="9" type="ORF">HMPREF9726_02468</name>
</gene>
<dbReference type="Pfam" id="PF00528">
    <property type="entry name" value="BPD_transp_1"/>
    <property type="match status" value="1"/>
</dbReference>
<name>A0A0E2E252_TREDN</name>
<dbReference type="PANTHER" id="PTHR43386">
    <property type="entry name" value="OLIGOPEPTIDE TRANSPORT SYSTEM PERMEASE PROTEIN APPC"/>
    <property type="match status" value="1"/>
</dbReference>
<dbReference type="InterPro" id="IPR035906">
    <property type="entry name" value="MetI-like_sf"/>
</dbReference>
<evidence type="ECO:0000256" key="7">
    <source>
        <dbReference type="RuleBase" id="RU363032"/>
    </source>
</evidence>
<dbReference type="SUPFAM" id="SSF161098">
    <property type="entry name" value="MetI-like"/>
    <property type="match status" value="1"/>
</dbReference>
<dbReference type="AlphaFoldDB" id="A0A0E2E252"/>
<feature type="transmembrane region" description="Helical" evidence="7">
    <location>
        <begin position="132"/>
        <end position="149"/>
    </location>
</feature>
<dbReference type="CDD" id="cd06261">
    <property type="entry name" value="TM_PBP2"/>
    <property type="match status" value="1"/>
</dbReference>
<dbReference type="InterPro" id="IPR000515">
    <property type="entry name" value="MetI-like"/>
</dbReference>
<feature type="transmembrane region" description="Helical" evidence="7">
    <location>
        <begin position="67"/>
        <end position="95"/>
    </location>
</feature>
<feature type="domain" description="ABC transmembrane type-1" evidence="8">
    <location>
        <begin position="67"/>
        <end position="256"/>
    </location>
</feature>
<dbReference type="Proteomes" id="UP000011705">
    <property type="component" value="Chromosome"/>
</dbReference>
<keyword evidence="5 7" id="KW-1133">Transmembrane helix</keyword>
<organism evidence="9">
    <name type="scientific">Treponema denticola H-22</name>
    <dbReference type="NCBI Taxonomy" id="999432"/>
    <lineage>
        <taxon>Bacteria</taxon>
        <taxon>Pseudomonadati</taxon>
        <taxon>Spirochaetota</taxon>
        <taxon>Spirochaetia</taxon>
        <taxon>Spirochaetales</taxon>
        <taxon>Treponemataceae</taxon>
        <taxon>Treponema</taxon>
    </lineage>
</organism>
<accession>A0A0E2E252</accession>
<evidence type="ECO:0000256" key="6">
    <source>
        <dbReference type="ARBA" id="ARBA00023136"/>
    </source>
</evidence>
<dbReference type="PANTHER" id="PTHR43386:SF1">
    <property type="entry name" value="D,D-DIPEPTIDE TRANSPORT SYSTEM PERMEASE PROTEIN DDPC-RELATED"/>
    <property type="match status" value="1"/>
</dbReference>
<dbReference type="PATRIC" id="fig|999432.5.peg.2562"/>
<protein>
    <recommendedName>
        <fullName evidence="8">ABC transmembrane type-1 domain-containing protein</fullName>
    </recommendedName>
</protein>
<evidence type="ECO:0000313" key="9">
    <source>
        <dbReference type="EMBL" id="EMB30783.1"/>
    </source>
</evidence>
<evidence type="ECO:0000259" key="8">
    <source>
        <dbReference type="PROSITE" id="PS50928"/>
    </source>
</evidence>
<evidence type="ECO:0000256" key="3">
    <source>
        <dbReference type="ARBA" id="ARBA00022475"/>
    </source>
</evidence>
<keyword evidence="6 7" id="KW-0472">Membrane</keyword>
<dbReference type="GO" id="GO:0005886">
    <property type="term" value="C:plasma membrane"/>
    <property type="evidence" value="ECO:0007669"/>
    <property type="project" value="UniProtKB-SubCell"/>
</dbReference>
<comment type="subcellular location">
    <subcellularLocation>
        <location evidence="1 7">Cell membrane</location>
        <topology evidence="1 7">Multi-pass membrane protein</topology>
    </subcellularLocation>
</comment>
<feature type="transmembrane region" description="Helical" evidence="7">
    <location>
        <begin position="233"/>
        <end position="252"/>
    </location>
</feature>
<dbReference type="Gene3D" id="1.10.3720.10">
    <property type="entry name" value="MetI-like"/>
    <property type="match status" value="1"/>
</dbReference>
<proteinExistence type="inferred from homology"/>
<dbReference type="RefSeq" id="WP_002670648.1">
    <property type="nucleotide sequence ID" value="NZ_CM001795.1"/>
</dbReference>
<evidence type="ECO:0000256" key="4">
    <source>
        <dbReference type="ARBA" id="ARBA00022692"/>
    </source>
</evidence>